<accession>A0ABD0ZH84</accession>
<feature type="region of interest" description="Disordered" evidence="1">
    <location>
        <begin position="115"/>
        <end position="139"/>
    </location>
</feature>
<evidence type="ECO:0008006" key="6">
    <source>
        <dbReference type="Google" id="ProtNLM"/>
    </source>
</evidence>
<organism evidence="4 5">
    <name type="scientific">Cardamine amara subsp. amara</name>
    <dbReference type="NCBI Taxonomy" id="228776"/>
    <lineage>
        <taxon>Eukaryota</taxon>
        <taxon>Viridiplantae</taxon>
        <taxon>Streptophyta</taxon>
        <taxon>Embryophyta</taxon>
        <taxon>Tracheophyta</taxon>
        <taxon>Spermatophyta</taxon>
        <taxon>Magnoliopsida</taxon>
        <taxon>eudicotyledons</taxon>
        <taxon>Gunneridae</taxon>
        <taxon>Pentapetalae</taxon>
        <taxon>rosids</taxon>
        <taxon>malvids</taxon>
        <taxon>Brassicales</taxon>
        <taxon>Brassicaceae</taxon>
        <taxon>Cardamineae</taxon>
        <taxon>Cardamine</taxon>
    </lineage>
</organism>
<name>A0ABD0ZH84_CARAN</name>
<evidence type="ECO:0000259" key="2">
    <source>
        <dbReference type="Pfam" id="PF03108"/>
    </source>
</evidence>
<dbReference type="PANTHER" id="PTHR31973:SF195">
    <property type="entry name" value="MUDR FAMILY TRANSPOSASE"/>
    <property type="match status" value="1"/>
</dbReference>
<dbReference type="Proteomes" id="UP001558713">
    <property type="component" value="Unassembled WGS sequence"/>
</dbReference>
<evidence type="ECO:0000256" key="1">
    <source>
        <dbReference type="SAM" id="MobiDB-lite"/>
    </source>
</evidence>
<dbReference type="Pfam" id="PF10551">
    <property type="entry name" value="MULE"/>
    <property type="match status" value="1"/>
</dbReference>
<feature type="domain" description="Transposase MuDR plant" evidence="2">
    <location>
        <begin position="155"/>
        <end position="214"/>
    </location>
</feature>
<proteinExistence type="predicted"/>
<protein>
    <recommendedName>
        <fullName evidence="6">Transposase</fullName>
    </recommendedName>
</protein>
<sequence length="417" mass="48324">MVCEDYDQKHNMDDVEISFLPTDLVSNFESPPVFVTNDRQVRNLFRYLKSKTAVRLCVTFKSAGGDRRSTRVKIDLNEEPKNSSDGYENDHYVCEDVDSLHKSAKGCENSARRKDAFQRDPYNNEDGGEDDVMSGKVTDRKKKNRRVIDDFKKHQHFKSKEEMQIAFEMCAMKHNFDYRVSISCPKIWSIRCIDNICNWRVRAECFEGSTYFCINKYVAEHTCAPSRKNKLSTRASAKTVGHIIMKKYEGVKEGPKPNDIRIIMRTDHGYHLSYMKAWQSREFAVNVVRGIPEKSYGKIPRYLHMLIKEANPGTHTSYKCDDSDKFKYLFLAFGQCIRGFYKAIRRVIVVDGTFLKNKYKGVLLVATAVDGNSNLYPIAFGIVDSENDRSWEWFFTQLKVVIPDEQCLAFVSDRHLN</sequence>
<dbReference type="InterPro" id="IPR004332">
    <property type="entry name" value="Transposase_MuDR"/>
</dbReference>
<evidence type="ECO:0000313" key="5">
    <source>
        <dbReference type="Proteomes" id="UP001558713"/>
    </source>
</evidence>
<comment type="caution">
    <text evidence="4">The sequence shown here is derived from an EMBL/GenBank/DDBJ whole genome shotgun (WGS) entry which is preliminary data.</text>
</comment>
<dbReference type="PANTHER" id="PTHR31973">
    <property type="entry name" value="POLYPROTEIN, PUTATIVE-RELATED"/>
    <property type="match status" value="1"/>
</dbReference>
<dbReference type="AlphaFoldDB" id="A0ABD0ZH84"/>
<reference evidence="4 5" key="1">
    <citation type="submission" date="2024-04" db="EMBL/GenBank/DDBJ databases">
        <title>Genome assembly C_amara_ONT_v2.</title>
        <authorList>
            <person name="Yant L."/>
            <person name="Moore C."/>
            <person name="Slenker M."/>
        </authorList>
    </citation>
    <scope>NUCLEOTIDE SEQUENCE [LARGE SCALE GENOMIC DNA]</scope>
    <source>
        <tissue evidence="4">Leaf</tissue>
    </source>
</reference>
<gene>
    <name evidence="4" type="ORF">V5N11_003219</name>
</gene>
<evidence type="ECO:0000259" key="3">
    <source>
        <dbReference type="Pfam" id="PF10551"/>
    </source>
</evidence>
<feature type="domain" description="MULE transposase" evidence="3">
    <location>
        <begin position="347"/>
        <end position="415"/>
    </location>
</feature>
<keyword evidence="5" id="KW-1185">Reference proteome</keyword>
<dbReference type="EMBL" id="JBANAX010000931">
    <property type="protein sequence ID" value="KAL1188190.1"/>
    <property type="molecule type" value="Genomic_DNA"/>
</dbReference>
<evidence type="ECO:0000313" key="4">
    <source>
        <dbReference type="EMBL" id="KAL1188190.1"/>
    </source>
</evidence>
<dbReference type="Pfam" id="PF03108">
    <property type="entry name" value="DBD_Tnp_Mut"/>
    <property type="match status" value="1"/>
</dbReference>
<dbReference type="InterPro" id="IPR018289">
    <property type="entry name" value="MULE_transposase_dom"/>
</dbReference>